<dbReference type="EMBL" id="AP022567">
    <property type="protein sequence ID" value="BBX36558.1"/>
    <property type="molecule type" value="Genomic_DNA"/>
</dbReference>
<evidence type="ECO:0000259" key="4">
    <source>
        <dbReference type="PROSITE" id="PS01124"/>
    </source>
</evidence>
<evidence type="ECO:0000313" key="5">
    <source>
        <dbReference type="EMBL" id="BBX36558.1"/>
    </source>
</evidence>
<dbReference type="Pfam" id="PF12833">
    <property type="entry name" value="HTH_18"/>
    <property type="match status" value="1"/>
</dbReference>
<keyword evidence="6" id="KW-1185">Reference proteome</keyword>
<protein>
    <submittedName>
        <fullName evidence="5">Transcriptional regulator, AraC family protein</fullName>
    </submittedName>
</protein>
<dbReference type="Gene3D" id="1.10.10.60">
    <property type="entry name" value="Homeodomain-like"/>
    <property type="match status" value="1"/>
</dbReference>
<keyword evidence="1" id="KW-0805">Transcription regulation</keyword>
<evidence type="ECO:0000256" key="3">
    <source>
        <dbReference type="ARBA" id="ARBA00023163"/>
    </source>
</evidence>
<evidence type="ECO:0000313" key="6">
    <source>
        <dbReference type="Proteomes" id="UP000465622"/>
    </source>
</evidence>
<keyword evidence="2" id="KW-0238">DNA-binding</keyword>
<evidence type="ECO:0000256" key="2">
    <source>
        <dbReference type="ARBA" id="ARBA00023125"/>
    </source>
</evidence>
<dbReference type="InterPro" id="IPR050204">
    <property type="entry name" value="AraC_XylS_family_regulators"/>
</dbReference>
<dbReference type="PANTHER" id="PTHR46796">
    <property type="entry name" value="HTH-TYPE TRANSCRIPTIONAL ACTIVATOR RHAS-RELATED"/>
    <property type="match status" value="1"/>
</dbReference>
<dbReference type="Proteomes" id="UP000465622">
    <property type="component" value="Chromosome"/>
</dbReference>
<dbReference type="PROSITE" id="PS01124">
    <property type="entry name" value="HTH_ARAC_FAMILY_2"/>
    <property type="match status" value="1"/>
</dbReference>
<accession>A0ABM7I0Z5</accession>
<sequence length="250" mass="26574">MRVTENRSAPWSGALAVVAGALCYTGTLSDAQPHHHVATQAVRAWTGSFELTDARGRRAVTSAAIIPSGHDHAIRILAPTTGVLIFLDPSAFSRTGAGSDDVADWVAAGDELPCWTTPLPPARLLDELLAAPPAGYTRPTADTWHPSVLAAVELIPYVLPAPVRLTDIAERVALSPSRLGRLFNEQVGQSFPTYVRWARLRCAVEAVRDGASLTDAAHAAGFTDSAHANRVCHEMFGLSPSAASRDLVWA</sequence>
<dbReference type="SMART" id="SM00342">
    <property type="entry name" value="HTH_ARAC"/>
    <property type="match status" value="1"/>
</dbReference>
<name>A0ABM7I0Z5_MYCME</name>
<proteinExistence type="predicted"/>
<gene>
    <name evidence="5" type="ORF">MMAGJ_58400</name>
</gene>
<dbReference type="InterPro" id="IPR018060">
    <property type="entry name" value="HTH_AraC"/>
</dbReference>
<reference evidence="5 6" key="1">
    <citation type="journal article" date="2019" name="Emerg. Microbes Infect.">
        <title>Comprehensive subspecies identification of 175 nontuberculous mycobacteria species based on 7547 genomic profiles.</title>
        <authorList>
            <person name="Matsumoto Y."/>
            <person name="Kinjo T."/>
            <person name="Motooka D."/>
            <person name="Nabeya D."/>
            <person name="Jung N."/>
            <person name="Uechi K."/>
            <person name="Horii T."/>
            <person name="Iida T."/>
            <person name="Fujita J."/>
            <person name="Nakamura S."/>
        </authorList>
    </citation>
    <scope>NUCLEOTIDE SEQUENCE [LARGE SCALE GENOMIC DNA]</scope>
    <source>
        <strain evidence="5 6">JCM 12375</strain>
    </source>
</reference>
<feature type="domain" description="HTH araC/xylS-type" evidence="4">
    <location>
        <begin position="149"/>
        <end position="246"/>
    </location>
</feature>
<keyword evidence="3" id="KW-0804">Transcription</keyword>
<evidence type="ECO:0000256" key="1">
    <source>
        <dbReference type="ARBA" id="ARBA00023015"/>
    </source>
</evidence>
<organism evidence="5 6">
    <name type="scientific">Mycolicibacterium mageritense</name>
    <name type="common">Mycobacterium mageritense</name>
    <dbReference type="NCBI Taxonomy" id="53462"/>
    <lineage>
        <taxon>Bacteria</taxon>
        <taxon>Bacillati</taxon>
        <taxon>Actinomycetota</taxon>
        <taxon>Actinomycetes</taxon>
        <taxon>Mycobacteriales</taxon>
        <taxon>Mycobacteriaceae</taxon>
        <taxon>Mycolicibacterium</taxon>
    </lineage>
</organism>